<name>A0A4Y8D208_9HELO</name>
<feature type="region of interest" description="Disordered" evidence="1">
    <location>
        <begin position="1"/>
        <end position="37"/>
    </location>
</feature>
<protein>
    <submittedName>
        <fullName evidence="2">Uncharacterized protein</fullName>
    </submittedName>
</protein>
<evidence type="ECO:0000313" key="2">
    <source>
        <dbReference type="EMBL" id="TEY59188.1"/>
    </source>
</evidence>
<evidence type="ECO:0000256" key="1">
    <source>
        <dbReference type="SAM" id="MobiDB-lite"/>
    </source>
</evidence>
<comment type="caution">
    <text evidence="2">The sequence shown here is derived from an EMBL/GenBank/DDBJ whole genome shotgun (WGS) entry which is preliminary data.</text>
</comment>
<sequence>MRNTESSDTSMETSELLEKGPSVSRDEEQPSSQATSSINLVHVSNPRLLTHEPSTNPTEIVQQTPKQKNICGLSVDVLVFIADSLPPDTAALLSISCKTLWLTLGSKYVKALKTPYRVINLPVSSMYMFNADIRLYRSYRYNFLLLLARDLPDHITCYPCNRLHPMESASFRGLHYTRCALHVDNTLHLLKYDVRFPWLQRAMKRFRQSRSSDPILFHDEGNIFSGKTSKLVEVSHESIQFSHTSNSIILRNQGIVFLPARHQYPIFEHSIAGVPRSTSWTHPICPHLKWACFYELHTRRLRVSEIPFTRAIFQSCDDCKTDYHVELRDHGEEGDALLFTSWMDLGSGESAREFNWQNAIRDVARQGRDTVSPCEYEHGSVCEAYEGIPGRRYKLEYDMVQDSWELVDRYRISSGRHSPREKKLPLSILTARNDVTLRLLFESLRM</sequence>
<gene>
    <name evidence="2" type="ORF">BOTCAL_0196g00130</name>
</gene>
<dbReference type="AlphaFoldDB" id="A0A4Y8D208"/>
<proteinExistence type="predicted"/>
<keyword evidence="3" id="KW-1185">Reference proteome</keyword>
<dbReference type="EMBL" id="PHWZ01000196">
    <property type="protein sequence ID" value="TEY59188.1"/>
    <property type="molecule type" value="Genomic_DNA"/>
</dbReference>
<dbReference type="OrthoDB" id="3766406at2759"/>
<dbReference type="Proteomes" id="UP000297299">
    <property type="component" value="Unassembled WGS sequence"/>
</dbReference>
<reference evidence="2 3" key="1">
    <citation type="submission" date="2017-11" db="EMBL/GenBank/DDBJ databases">
        <title>Comparative genomics of Botrytis spp.</title>
        <authorList>
            <person name="Valero-Jimenez C.A."/>
            <person name="Tapia P."/>
            <person name="Veloso J."/>
            <person name="Silva-Moreno E."/>
            <person name="Staats M."/>
            <person name="Valdes J.H."/>
            <person name="Van Kan J.A.L."/>
        </authorList>
    </citation>
    <scope>NUCLEOTIDE SEQUENCE [LARGE SCALE GENOMIC DNA]</scope>
    <source>
        <strain evidence="2 3">MUCL2830</strain>
    </source>
</reference>
<accession>A0A4Y8D208</accession>
<organism evidence="2 3">
    <name type="scientific">Botryotinia calthae</name>
    <dbReference type="NCBI Taxonomy" id="38488"/>
    <lineage>
        <taxon>Eukaryota</taxon>
        <taxon>Fungi</taxon>
        <taxon>Dikarya</taxon>
        <taxon>Ascomycota</taxon>
        <taxon>Pezizomycotina</taxon>
        <taxon>Leotiomycetes</taxon>
        <taxon>Helotiales</taxon>
        <taxon>Sclerotiniaceae</taxon>
        <taxon>Botryotinia</taxon>
    </lineage>
</organism>
<feature type="compositionally biased region" description="Low complexity" evidence="1">
    <location>
        <begin position="1"/>
        <end position="14"/>
    </location>
</feature>
<evidence type="ECO:0000313" key="3">
    <source>
        <dbReference type="Proteomes" id="UP000297299"/>
    </source>
</evidence>